<dbReference type="EC" id="2.8.2.-" evidence="3"/>
<feature type="domain" description="Sulfotransferase" evidence="4">
    <location>
        <begin position="65"/>
        <end position="326"/>
    </location>
</feature>
<reference evidence="5" key="1">
    <citation type="submission" date="2020-06" db="EMBL/GenBank/DDBJ databases">
        <authorList>
            <person name="Li T."/>
            <person name="Hu X."/>
            <person name="Zhang T."/>
            <person name="Song X."/>
            <person name="Zhang H."/>
            <person name="Dai N."/>
            <person name="Sheng W."/>
            <person name="Hou X."/>
            <person name="Wei L."/>
        </authorList>
    </citation>
    <scope>NUCLEOTIDE SEQUENCE</scope>
    <source>
        <strain evidence="5">KEN1</strain>
        <tissue evidence="5">Leaf</tissue>
    </source>
</reference>
<dbReference type="InterPro" id="IPR000863">
    <property type="entry name" value="Sulfotransferase_dom"/>
</dbReference>
<gene>
    <name evidence="5" type="ORF">Slati_1882600</name>
</gene>
<dbReference type="GO" id="GO:0008146">
    <property type="term" value="F:sulfotransferase activity"/>
    <property type="evidence" value="ECO:0007669"/>
    <property type="project" value="InterPro"/>
</dbReference>
<dbReference type="Pfam" id="PF00685">
    <property type="entry name" value="Sulfotransfer_1"/>
    <property type="match status" value="1"/>
</dbReference>
<dbReference type="AlphaFoldDB" id="A0AAW2X0G1"/>
<keyword evidence="2 3" id="KW-0808">Transferase</keyword>
<dbReference type="PANTHER" id="PTHR11783">
    <property type="entry name" value="SULFOTRANSFERASE SULT"/>
    <property type="match status" value="1"/>
</dbReference>
<comment type="caution">
    <text evidence="5">The sequence shown here is derived from an EMBL/GenBank/DDBJ whole genome shotgun (WGS) entry which is preliminary data.</text>
</comment>
<evidence type="ECO:0000313" key="5">
    <source>
        <dbReference type="EMBL" id="KAL0447547.1"/>
    </source>
</evidence>
<protein>
    <recommendedName>
        <fullName evidence="3">Sulfotransferase</fullName>
        <ecNumber evidence="3">2.8.2.-</ecNumber>
    </recommendedName>
</protein>
<sequence>MEKRECSSAEVDRNSSKDEFQELLQTLEQQTNWDGQRLVKYDGLWLLELLFRPILSARKYFKAKDTDVILSTMPKSGTTWLKALTFSIANRSVFPIDQSPLLTSNPHKVVPALEFNLYWGKEGNYPDPERIPDPRILSTHIPFEILPDSIRESDCRIIYIGRNPLDVFISQRQFLLENKIAKDAVPLELDQAFDMFCRGITSYGPFWDHMLGYWNAHLKNPERVLFLKYEDLKGDILSNVKKIAEFMGFPFSPEEEKQGVVEQISRLCSFENLKNLEVNKSGNVLGLMKNSSFFRKGEVGDWVNYLSPEMAERVKNIMESKFQGSGLVFNI</sequence>
<dbReference type="InterPro" id="IPR027417">
    <property type="entry name" value="P-loop_NTPase"/>
</dbReference>
<dbReference type="Gene3D" id="3.40.50.300">
    <property type="entry name" value="P-loop containing nucleotide triphosphate hydrolases"/>
    <property type="match status" value="1"/>
</dbReference>
<name>A0AAW2X0G1_9LAMI</name>
<reference evidence="5" key="2">
    <citation type="journal article" date="2024" name="Plant">
        <title>Genomic evolution and insights into agronomic trait innovations of Sesamum species.</title>
        <authorList>
            <person name="Miao H."/>
            <person name="Wang L."/>
            <person name="Qu L."/>
            <person name="Liu H."/>
            <person name="Sun Y."/>
            <person name="Le M."/>
            <person name="Wang Q."/>
            <person name="Wei S."/>
            <person name="Zheng Y."/>
            <person name="Lin W."/>
            <person name="Duan Y."/>
            <person name="Cao H."/>
            <person name="Xiong S."/>
            <person name="Wang X."/>
            <person name="Wei L."/>
            <person name="Li C."/>
            <person name="Ma Q."/>
            <person name="Ju M."/>
            <person name="Zhao R."/>
            <person name="Li G."/>
            <person name="Mu C."/>
            <person name="Tian Q."/>
            <person name="Mei H."/>
            <person name="Zhang T."/>
            <person name="Gao T."/>
            <person name="Zhang H."/>
        </authorList>
    </citation>
    <scope>NUCLEOTIDE SEQUENCE</scope>
    <source>
        <strain evidence="5">KEN1</strain>
    </source>
</reference>
<organism evidence="5">
    <name type="scientific">Sesamum latifolium</name>
    <dbReference type="NCBI Taxonomy" id="2727402"/>
    <lineage>
        <taxon>Eukaryota</taxon>
        <taxon>Viridiplantae</taxon>
        <taxon>Streptophyta</taxon>
        <taxon>Embryophyta</taxon>
        <taxon>Tracheophyta</taxon>
        <taxon>Spermatophyta</taxon>
        <taxon>Magnoliopsida</taxon>
        <taxon>eudicotyledons</taxon>
        <taxon>Gunneridae</taxon>
        <taxon>Pentapetalae</taxon>
        <taxon>asterids</taxon>
        <taxon>lamiids</taxon>
        <taxon>Lamiales</taxon>
        <taxon>Pedaliaceae</taxon>
        <taxon>Sesamum</taxon>
    </lineage>
</organism>
<accession>A0AAW2X0G1</accession>
<comment type="similarity">
    <text evidence="1 3">Belongs to the sulfotransferase 1 family.</text>
</comment>
<evidence type="ECO:0000256" key="3">
    <source>
        <dbReference type="RuleBase" id="RU361155"/>
    </source>
</evidence>
<evidence type="ECO:0000256" key="1">
    <source>
        <dbReference type="ARBA" id="ARBA00005771"/>
    </source>
</evidence>
<proteinExistence type="inferred from homology"/>
<dbReference type="SUPFAM" id="SSF52540">
    <property type="entry name" value="P-loop containing nucleoside triphosphate hydrolases"/>
    <property type="match status" value="1"/>
</dbReference>
<evidence type="ECO:0000259" key="4">
    <source>
        <dbReference type="Pfam" id="PF00685"/>
    </source>
</evidence>
<evidence type="ECO:0000256" key="2">
    <source>
        <dbReference type="ARBA" id="ARBA00022679"/>
    </source>
</evidence>
<dbReference type="EMBL" id="JACGWN010000006">
    <property type="protein sequence ID" value="KAL0447547.1"/>
    <property type="molecule type" value="Genomic_DNA"/>
</dbReference>